<comment type="caution">
    <text evidence="3">The sequence shown here is derived from an EMBL/GenBank/DDBJ whole genome shotgun (WGS) entry which is preliminary data.</text>
</comment>
<reference evidence="3" key="1">
    <citation type="journal article" date="2015" name="Nature">
        <title>Complex archaea that bridge the gap between prokaryotes and eukaryotes.</title>
        <authorList>
            <person name="Spang A."/>
            <person name="Saw J.H."/>
            <person name="Jorgensen S.L."/>
            <person name="Zaremba-Niedzwiedzka K."/>
            <person name="Martijn J."/>
            <person name="Lind A.E."/>
            <person name="van Eijk R."/>
            <person name="Schleper C."/>
            <person name="Guy L."/>
            <person name="Ettema T.J."/>
        </authorList>
    </citation>
    <scope>NUCLEOTIDE SEQUENCE</scope>
</reference>
<sequence>MTKEKITINVDEALKTSKRLEKEIVEKQETVKALKIVTDARRITEALDSENGKIKREMERNSKILVSQAQEMADNKLTILNQNEQVEAKKAESKDRIKDIENNEKKRIKDVRDNSNEIMEEANKEAFEAIKASKKAVKEANKKSEDAITKKDKAEADLNKLTKRILEGVK</sequence>
<dbReference type="AlphaFoldDB" id="A0A0F9LHC7"/>
<feature type="coiled-coil region" evidence="1">
    <location>
        <begin position="3"/>
        <end position="37"/>
    </location>
</feature>
<gene>
    <name evidence="3" type="ORF">LCGC14_1214150</name>
</gene>
<evidence type="ECO:0000256" key="2">
    <source>
        <dbReference type="SAM" id="MobiDB-lite"/>
    </source>
</evidence>
<evidence type="ECO:0000256" key="1">
    <source>
        <dbReference type="SAM" id="Coils"/>
    </source>
</evidence>
<proteinExistence type="predicted"/>
<keyword evidence="1" id="KW-0175">Coiled coil</keyword>
<protein>
    <submittedName>
        <fullName evidence="3">Uncharacterized protein</fullName>
    </submittedName>
</protein>
<name>A0A0F9LHC7_9ZZZZ</name>
<dbReference type="EMBL" id="LAZR01006341">
    <property type="protein sequence ID" value="KKM92868.1"/>
    <property type="molecule type" value="Genomic_DNA"/>
</dbReference>
<organism evidence="3">
    <name type="scientific">marine sediment metagenome</name>
    <dbReference type="NCBI Taxonomy" id="412755"/>
    <lineage>
        <taxon>unclassified sequences</taxon>
        <taxon>metagenomes</taxon>
        <taxon>ecological metagenomes</taxon>
    </lineage>
</organism>
<evidence type="ECO:0000313" key="3">
    <source>
        <dbReference type="EMBL" id="KKM92868.1"/>
    </source>
</evidence>
<accession>A0A0F9LHC7</accession>
<feature type="region of interest" description="Disordered" evidence="2">
    <location>
        <begin position="86"/>
        <end position="106"/>
    </location>
</feature>